<name>A0ABS0U9H8_9GAMM</name>
<evidence type="ECO:0000259" key="1">
    <source>
        <dbReference type="Pfam" id="PF24693"/>
    </source>
</evidence>
<reference evidence="2 3" key="1">
    <citation type="submission" date="2020-08" db="EMBL/GenBank/DDBJ databases">
        <title>Description of Xenorhabdus lircayensis sp. nov., the symbiotic bacterium associated with the entomopathogenic nematode Steirnernema unicornum.</title>
        <authorList>
            <person name="Castaneda-Alvarez C."/>
            <person name="Prodan S."/>
            <person name="Zamorano A."/>
            <person name="San-Blas E."/>
            <person name="Aballay E."/>
        </authorList>
    </citation>
    <scope>NUCLEOTIDE SEQUENCE [LARGE SCALE GENOMIC DNA]</scope>
    <source>
        <strain evidence="2 3">VLS</strain>
    </source>
</reference>
<dbReference type="InterPro" id="IPR056077">
    <property type="entry name" value="DUF7660"/>
</dbReference>
<dbReference type="Proteomes" id="UP000696184">
    <property type="component" value="Unassembled WGS sequence"/>
</dbReference>
<feature type="domain" description="DUF7660" evidence="1">
    <location>
        <begin position="8"/>
        <end position="80"/>
    </location>
</feature>
<sequence length="80" mass="9501">MNTKEIKTREDFIEFLETLSSNARNNLNEWENKDLPSYLEAMSSWIEDMDGYYVNQKLSVPENINWTFIADILMAARVYE</sequence>
<evidence type="ECO:0000313" key="2">
    <source>
        <dbReference type="EMBL" id="MBI6550528.1"/>
    </source>
</evidence>
<evidence type="ECO:0000313" key="3">
    <source>
        <dbReference type="Proteomes" id="UP000696184"/>
    </source>
</evidence>
<organism evidence="2 3">
    <name type="scientific">Xenorhabdus lircayensis</name>
    <dbReference type="NCBI Taxonomy" id="2763499"/>
    <lineage>
        <taxon>Bacteria</taxon>
        <taxon>Pseudomonadati</taxon>
        <taxon>Pseudomonadota</taxon>
        <taxon>Gammaproteobacteria</taxon>
        <taxon>Enterobacterales</taxon>
        <taxon>Morganellaceae</taxon>
        <taxon>Xenorhabdus</taxon>
    </lineage>
</organism>
<comment type="caution">
    <text evidence="2">The sequence shown here is derived from an EMBL/GenBank/DDBJ whole genome shotgun (WGS) entry which is preliminary data.</text>
</comment>
<dbReference type="RefSeq" id="WP_198691293.1">
    <property type="nucleotide sequence ID" value="NZ_CAWPUD010000067.1"/>
</dbReference>
<proteinExistence type="predicted"/>
<protein>
    <recommendedName>
        <fullName evidence="1">DUF7660 domain-containing protein</fullName>
    </recommendedName>
</protein>
<gene>
    <name evidence="2" type="ORF">H8A87_18000</name>
</gene>
<keyword evidence="3" id="KW-1185">Reference proteome</keyword>
<accession>A0ABS0U9H8</accession>
<dbReference type="EMBL" id="JACOII010000066">
    <property type="protein sequence ID" value="MBI6550528.1"/>
    <property type="molecule type" value="Genomic_DNA"/>
</dbReference>
<dbReference type="Pfam" id="PF24693">
    <property type="entry name" value="DUF7660"/>
    <property type="match status" value="1"/>
</dbReference>